<comment type="caution">
    <text evidence="12">Lacks conserved residue(s) required for the propagation of feature annotation.</text>
</comment>
<dbReference type="HAMAP" id="MF_00463">
    <property type="entry name" value="RsxB_RnfB"/>
    <property type="match status" value="1"/>
</dbReference>
<keyword evidence="5 12" id="KW-0479">Metal-binding</keyword>
<dbReference type="EMBL" id="JBHLXE010000044">
    <property type="protein sequence ID" value="MFC0179316.1"/>
    <property type="molecule type" value="Genomic_DNA"/>
</dbReference>
<dbReference type="InterPro" id="IPR050294">
    <property type="entry name" value="RnfB_subfamily"/>
</dbReference>
<feature type="binding site" evidence="12">
    <location>
        <position position="167"/>
    </location>
    <ligand>
        <name>[4Fe-4S] cluster</name>
        <dbReference type="ChEBI" id="CHEBI:49883"/>
        <label>2</label>
    </ligand>
</feature>
<keyword evidence="11 12" id="KW-0472">Membrane</keyword>
<feature type="transmembrane region" description="Helical" evidence="13">
    <location>
        <begin position="16"/>
        <end position="38"/>
    </location>
</feature>
<evidence type="ECO:0000259" key="14">
    <source>
        <dbReference type="PROSITE" id="PS51379"/>
    </source>
</evidence>
<dbReference type="EC" id="7.-.-.-" evidence="12"/>
<feature type="binding site" evidence="12">
    <location>
        <position position="130"/>
    </location>
    <ligand>
        <name>[4Fe-4S] cluster</name>
        <dbReference type="ChEBI" id="CHEBI:49883"/>
        <label>2</label>
    </ligand>
</feature>
<evidence type="ECO:0000313" key="17">
    <source>
        <dbReference type="Proteomes" id="UP001589758"/>
    </source>
</evidence>
<feature type="region of interest" description="Hydrophobic" evidence="12">
    <location>
        <begin position="1"/>
        <end position="38"/>
    </location>
</feature>
<sequence>MNQWIVNVVQYFLENFIVAITALSLLALSCGALLGYAAKKFFVTGDPIVDKIDALLPQSQCAQCGYPGCKPYAKAVGENGEAINKCAPGGEQVMLKIAELLGVDPQPIGEEASAPVKKVAFIDEANCIGCVKCIQVCPVDAIVGATRSMHTVITDACTGCDLCVAPCPTNCITMITHDELRTMKFKSLSVISVTELSTAQSNFSKINLEEQPRKSEIVEEITGVEINNK</sequence>
<dbReference type="PANTHER" id="PTHR42859:SF3">
    <property type="entry name" value="ION-TRANSLOCATING OXIDOREDUCTASE COMPLEX SUBUNIT B"/>
    <property type="match status" value="1"/>
</dbReference>
<evidence type="ECO:0000256" key="4">
    <source>
        <dbReference type="ARBA" id="ARBA00022519"/>
    </source>
</evidence>
<feature type="binding site" evidence="12">
    <location>
        <position position="133"/>
    </location>
    <ligand>
        <name>[4Fe-4S] cluster</name>
        <dbReference type="ChEBI" id="CHEBI:49883"/>
        <label>2</label>
    </ligand>
</feature>
<dbReference type="PROSITE" id="PS51379">
    <property type="entry name" value="4FE4S_FER_2"/>
    <property type="match status" value="2"/>
</dbReference>
<dbReference type="InterPro" id="IPR010207">
    <property type="entry name" value="Elect_transpt_cplx_RnfB/RsxB"/>
</dbReference>
<comment type="subcellular location">
    <subcellularLocation>
        <location evidence="12">Cell inner membrane</location>
    </subcellularLocation>
</comment>
<keyword evidence="13" id="KW-1133">Transmembrane helix</keyword>
<evidence type="ECO:0000256" key="12">
    <source>
        <dbReference type="HAMAP-Rule" id="MF_00463"/>
    </source>
</evidence>
<dbReference type="InterPro" id="IPR017896">
    <property type="entry name" value="4Fe4S_Fe-S-bd"/>
</dbReference>
<comment type="subunit">
    <text evidence="12">The complex is composed of six subunits: RnfA, RnfB, RnfC, RnfD, RnfE and RnfG.</text>
</comment>
<evidence type="ECO:0000256" key="13">
    <source>
        <dbReference type="SAM" id="Phobius"/>
    </source>
</evidence>
<dbReference type="Gene3D" id="3.30.70.20">
    <property type="match status" value="1"/>
</dbReference>
<evidence type="ECO:0000256" key="8">
    <source>
        <dbReference type="ARBA" id="ARBA00022982"/>
    </source>
</evidence>
<reference evidence="16 17" key="1">
    <citation type="submission" date="2024-09" db="EMBL/GenBank/DDBJ databases">
        <authorList>
            <person name="Sun Q."/>
            <person name="Mori K."/>
        </authorList>
    </citation>
    <scope>NUCLEOTIDE SEQUENCE [LARGE SCALE GENOMIC DNA]</scope>
    <source>
        <strain evidence="16 17">CCM 8545</strain>
    </source>
</reference>
<dbReference type="PROSITE" id="PS00198">
    <property type="entry name" value="4FE4S_FER_1"/>
    <property type="match status" value="1"/>
</dbReference>
<dbReference type="NCBIfam" id="TIGR01944">
    <property type="entry name" value="rnfB"/>
    <property type="match status" value="1"/>
</dbReference>
<feature type="binding site" evidence="12">
    <location>
        <position position="64"/>
    </location>
    <ligand>
        <name>[4Fe-4S] cluster</name>
        <dbReference type="ChEBI" id="CHEBI:49883"/>
        <label>1</label>
    </ligand>
</feature>
<feature type="binding site" evidence="12">
    <location>
        <position position="137"/>
    </location>
    <ligand>
        <name>[4Fe-4S] cluster</name>
        <dbReference type="ChEBI" id="CHEBI:49883"/>
        <label>3</label>
    </ligand>
</feature>
<dbReference type="Pfam" id="PF14697">
    <property type="entry name" value="Fer4_21"/>
    <property type="match status" value="1"/>
</dbReference>
<feature type="binding site" evidence="12">
    <location>
        <position position="157"/>
    </location>
    <ligand>
        <name>[4Fe-4S] cluster</name>
        <dbReference type="ChEBI" id="CHEBI:49883"/>
        <label>3</label>
    </ligand>
</feature>
<dbReference type="NCBIfam" id="NF003475">
    <property type="entry name" value="PRK05113.1"/>
    <property type="match status" value="1"/>
</dbReference>
<feature type="binding site" evidence="12">
    <location>
        <position position="61"/>
    </location>
    <ligand>
        <name>[4Fe-4S] cluster</name>
        <dbReference type="ChEBI" id="CHEBI:49883"/>
        <label>1</label>
    </ligand>
</feature>
<evidence type="ECO:0000256" key="6">
    <source>
        <dbReference type="ARBA" id="ARBA00022737"/>
    </source>
</evidence>
<comment type="caution">
    <text evidence="16">The sequence shown here is derived from an EMBL/GenBank/DDBJ whole genome shotgun (WGS) entry which is preliminary data.</text>
</comment>
<evidence type="ECO:0000259" key="15">
    <source>
        <dbReference type="PROSITE" id="PS51656"/>
    </source>
</evidence>
<evidence type="ECO:0000256" key="3">
    <source>
        <dbReference type="ARBA" id="ARBA00022485"/>
    </source>
</evidence>
<keyword evidence="6 12" id="KW-0677">Repeat</keyword>
<feature type="domain" description="4Fe-4S" evidence="15">
    <location>
        <begin position="44"/>
        <end position="103"/>
    </location>
</feature>
<keyword evidence="8 12" id="KW-0249">Electron transport</keyword>
<dbReference type="RefSeq" id="WP_385876415.1">
    <property type="nucleotide sequence ID" value="NZ_JBHLXE010000044.1"/>
</dbReference>
<dbReference type="Pfam" id="PF04060">
    <property type="entry name" value="FeS"/>
    <property type="match status" value="1"/>
</dbReference>
<evidence type="ECO:0000256" key="2">
    <source>
        <dbReference type="ARBA" id="ARBA00022475"/>
    </source>
</evidence>
<feature type="binding site" evidence="12">
    <location>
        <position position="86"/>
    </location>
    <ligand>
        <name>[4Fe-4S] cluster</name>
        <dbReference type="ChEBI" id="CHEBI:49883"/>
        <label>1</label>
    </ligand>
</feature>
<keyword evidence="13" id="KW-0812">Transmembrane</keyword>
<name>A0ABV6C8M0_9GAMM</name>
<keyword evidence="1 12" id="KW-0813">Transport</keyword>
<keyword evidence="17" id="KW-1185">Reference proteome</keyword>
<dbReference type="Gene3D" id="1.10.15.40">
    <property type="entry name" value="Electron transport complex subunit B, putative Fe-S cluster"/>
    <property type="match status" value="1"/>
</dbReference>
<keyword evidence="4 12" id="KW-0997">Cell inner membrane</keyword>
<keyword evidence="9 12" id="KW-0408">Iron</keyword>
<protein>
    <recommendedName>
        <fullName evidence="12">Ion-translocating oxidoreductase complex subunit B</fullName>
        <ecNumber evidence="12">7.-.-.-</ecNumber>
    </recommendedName>
    <alternativeName>
        <fullName evidence="12">Rnf electron transport complex subunit B</fullName>
    </alternativeName>
</protein>
<organism evidence="16 17">
    <name type="scientific">Thorsellia kenyensis</name>
    <dbReference type="NCBI Taxonomy" id="1549888"/>
    <lineage>
        <taxon>Bacteria</taxon>
        <taxon>Pseudomonadati</taxon>
        <taxon>Pseudomonadota</taxon>
        <taxon>Gammaproteobacteria</taxon>
        <taxon>Enterobacterales</taxon>
        <taxon>Thorselliaceae</taxon>
        <taxon>Thorsellia</taxon>
    </lineage>
</organism>
<feature type="binding site" evidence="12">
    <location>
        <position position="160"/>
    </location>
    <ligand>
        <name>[4Fe-4S] cluster</name>
        <dbReference type="ChEBI" id="CHEBI:49883"/>
        <label>3</label>
    </ligand>
</feature>
<gene>
    <name evidence="16" type="primary">rsxB</name>
    <name evidence="12" type="synonym">rnfB</name>
    <name evidence="16" type="ORF">ACFFIT_04270</name>
</gene>
<dbReference type="PROSITE" id="PS51656">
    <property type="entry name" value="4FE4S"/>
    <property type="match status" value="1"/>
</dbReference>
<evidence type="ECO:0000256" key="1">
    <source>
        <dbReference type="ARBA" id="ARBA00022448"/>
    </source>
</evidence>
<feature type="domain" description="4Fe-4S ferredoxin-type" evidence="14">
    <location>
        <begin position="118"/>
        <end position="147"/>
    </location>
</feature>
<comment type="cofactor">
    <cofactor evidence="12">
        <name>[4Fe-4S] cluster</name>
        <dbReference type="ChEBI" id="CHEBI:49883"/>
    </cofactor>
    <text evidence="12">Binds 3 [4Fe-4S] clusters.</text>
</comment>
<evidence type="ECO:0000313" key="16">
    <source>
        <dbReference type="EMBL" id="MFC0179316.1"/>
    </source>
</evidence>
<dbReference type="PANTHER" id="PTHR42859">
    <property type="entry name" value="OXIDOREDUCTASE"/>
    <property type="match status" value="1"/>
</dbReference>
<keyword evidence="3 12" id="KW-0004">4Fe-4S</keyword>
<comment type="similarity">
    <text evidence="12">Belongs to the 4Fe4S bacterial-type ferredoxin family. RnfB subfamily.</text>
</comment>
<comment type="function">
    <text evidence="12">Part of a membrane-bound complex that couples electron transfer with translocation of ions across the membrane.</text>
</comment>
<feature type="binding site" evidence="12">
    <location>
        <position position="69"/>
    </location>
    <ligand>
        <name>[4Fe-4S] cluster</name>
        <dbReference type="ChEBI" id="CHEBI:49883"/>
        <label>1</label>
    </ligand>
</feature>
<feature type="binding site" evidence="12">
    <location>
        <position position="127"/>
    </location>
    <ligand>
        <name>[4Fe-4S] cluster</name>
        <dbReference type="ChEBI" id="CHEBI:49883"/>
        <label>2</label>
    </ligand>
</feature>
<dbReference type="InterPro" id="IPR007202">
    <property type="entry name" value="4Fe-4S_dom"/>
</dbReference>
<keyword evidence="2 12" id="KW-1003">Cell membrane</keyword>
<dbReference type="InterPro" id="IPR017900">
    <property type="entry name" value="4Fe4S_Fe_S_CS"/>
</dbReference>
<evidence type="ECO:0000256" key="10">
    <source>
        <dbReference type="ARBA" id="ARBA00023014"/>
    </source>
</evidence>
<dbReference type="SUPFAM" id="SSF54862">
    <property type="entry name" value="4Fe-4S ferredoxins"/>
    <property type="match status" value="1"/>
</dbReference>
<evidence type="ECO:0000256" key="9">
    <source>
        <dbReference type="ARBA" id="ARBA00023004"/>
    </source>
</evidence>
<keyword evidence="7 12" id="KW-1278">Translocase</keyword>
<evidence type="ECO:0000256" key="11">
    <source>
        <dbReference type="ARBA" id="ARBA00023136"/>
    </source>
</evidence>
<dbReference type="Proteomes" id="UP001589758">
    <property type="component" value="Unassembled WGS sequence"/>
</dbReference>
<feature type="binding site" evidence="12">
    <location>
        <position position="163"/>
    </location>
    <ligand>
        <name>[4Fe-4S] cluster</name>
        <dbReference type="ChEBI" id="CHEBI:49883"/>
        <label>3</label>
    </ligand>
</feature>
<accession>A0ABV6C8M0</accession>
<keyword evidence="10 12" id="KW-0411">Iron-sulfur</keyword>
<proteinExistence type="inferred from homology"/>
<evidence type="ECO:0000256" key="7">
    <source>
        <dbReference type="ARBA" id="ARBA00022967"/>
    </source>
</evidence>
<feature type="domain" description="4Fe-4S ferredoxin-type" evidence="14">
    <location>
        <begin position="148"/>
        <end position="177"/>
    </location>
</feature>
<evidence type="ECO:0000256" key="5">
    <source>
        <dbReference type="ARBA" id="ARBA00022723"/>
    </source>
</evidence>